<dbReference type="PANTHER" id="PTHR33546">
    <property type="entry name" value="LARGE, MULTIFUNCTIONAL SECRETED PROTEIN-RELATED"/>
    <property type="match status" value="1"/>
</dbReference>
<feature type="chain" id="PRO_5021972808" description="3-keto-alpha-glucoside-1,2-lyase/3-keto-2-hydroxy-glucal hydratase domain-containing protein" evidence="1">
    <location>
        <begin position="22"/>
        <end position="326"/>
    </location>
</feature>
<accession>A0A518CH06</accession>
<evidence type="ECO:0000256" key="1">
    <source>
        <dbReference type="SAM" id="SignalP"/>
    </source>
</evidence>
<organism evidence="3 4">
    <name type="scientific">Polystyrenella longa</name>
    <dbReference type="NCBI Taxonomy" id="2528007"/>
    <lineage>
        <taxon>Bacteria</taxon>
        <taxon>Pseudomonadati</taxon>
        <taxon>Planctomycetota</taxon>
        <taxon>Planctomycetia</taxon>
        <taxon>Planctomycetales</taxon>
        <taxon>Planctomycetaceae</taxon>
        <taxon>Polystyrenella</taxon>
    </lineage>
</organism>
<feature type="domain" description="3-keto-alpha-glucoside-1,2-lyase/3-keto-2-hydroxy-glucal hydratase" evidence="2">
    <location>
        <begin position="143"/>
        <end position="322"/>
    </location>
</feature>
<keyword evidence="1" id="KW-0732">Signal</keyword>
<proteinExistence type="predicted"/>
<evidence type="ECO:0000259" key="2">
    <source>
        <dbReference type="Pfam" id="PF06439"/>
    </source>
</evidence>
<dbReference type="Proteomes" id="UP000317178">
    <property type="component" value="Chromosome"/>
</dbReference>
<dbReference type="Gene3D" id="2.60.120.560">
    <property type="entry name" value="Exo-inulinase, domain 1"/>
    <property type="match status" value="1"/>
</dbReference>
<evidence type="ECO:0000313" key="3">
    <source>
        <dbReference type="EMBL" id="QDU78507.1"/>
    </source>
</evidence>
<gene>
    <name evidence="3" type="ORF">Pla110_02110</name>
</gene>
<keyword evidence="4" id="KW-1185">Reference proteome</keyword>
<feature type="signal peptide" evidence="1">
    <location>
        <begin position="1"/>
        <end position="21"/>
    </location>
</feature>
<dbReference type="EMBL" id="CP036281">
    <property type="protein sequence ID" value="QDU78507.1"/>
    <property type="molecule type" value="Genomic_DNA"/>
</dbReference>
<dbReference type="PANTHER" id="PTHR33546:SF1">
    <property type="entry name" value="LARGE, MULTIFUNCTIONAL SECRETED PROTEIN"/>
    <property type="match status" value="1"/>
</dbReference>
<dbReference type="RefSeq" id="WP_231742799.1">
    <property type="nucleotide sequence ID" value="NZ_CP036281.1"/>
</dbReference>
<dbReference type="InterPro" id="IPR010496">
    <property type="entry name" value="AL/BT2_dom"/>
</dbReference>
<dbReference type="AlphaFoldDB" id="A0A518CH06"/>
<protein>
    <recommendedName>
        <fullName evidence="2">3-keto-alpha-glucoside-1,2-lyase/3-keto-2-hydroxy-glucal hydratase domain-containing protein</fullName>
    </recommendedName>
</protein>
<dbReference type="KEGG" id="plon:Pla110_02110"/>
<sequence length="326" mass="35115" precursor="true">MRSLLLAPVALFLSLSLVASAADKKSPTYLSAEEAGIDFQIQGEYEGMAGDTKMGAQVIARGKGKFEVHVLGGGLPGAGWTLKDEIVLDGTLTDGVVNLKGKMAEGKIEGDTLSIAVLEGDSFSLTKTVRQSPTLGAKAPEFATVLFDGTDLEAWNGGEIVDGHLGTLGKDGAPRTKRSFENFTLHLEFRTPFMPEALGQARGNSGMYLTDQYETQVLDSFGLPGYDNECGGIYKISRPILNMCLPPLSWQTYDVDFQGAKFDDEGKKVEDGVVTIKLNGVKIHDNLKLPHATPGGGRSDEKAGPLFLQNHGNPVHFRNIWIVEKD</sequence>
<name>A0A518CH06_9PLAN</name>
<dbReference type="Pfam" id="PF06439">
    <property type="entry name" value="3keto-disac_hyd"/>
    <property type="match status" value="1"/>
</dbReference>
<dbReference type="GO" id="GO:0016787">
    <property type="term" value="F:hydrolase activity"/>
    <property type="evidence" value="ECO:0007669"/>
    <property type="project" value="InterPro"/>
</dbReference>
<evidence type="ECO:0000313" key="4">
    <source>
        <dbReference type="Proteomes" id="UP000317178"/>
    </source>
</evidence>
<reference evidence="3 4" key="1">
    <citation type="submission" date="2019-02" db="EMBL/GenBank/DDBJ databases">
        <title>Deep-cultivation of Planctomycetes and their phenomic and genomic characterization uncovers novel biology.</title>
        <authorList>
            <person name="Wiegand S."/>
            <person name="Jogler M."/>
            <person name="Boedeker C."/>
            <person name="Pinto D."/>
            <person name="Vollmers J."/>
            <person name="Rivas-Marin E."/>
            <person name="Kohn T."/>
            <person name="Peeters S.H."/>
            <person name="Heuer A."/>
            <person name="Rast P."/>
            <person name="Oberbeckmann S."/>
            <person name="Bunk B."/>
            <person name="Jeske O."/>
            <person name="Meyerdierks A."/>
            <person name="Storesund J.E."/>
            <person name="Kallscheuer N."/>
            <person name="Luecker S."/>
            <person name="Lage O.M."/>
            <person name="Pohl T."/>
            <person name="Merkel B.J."/>
            <person name="Hornburger P."/>
            <person name="Mueller R.-W."/>
            <person name="Bruemmer F."/>
            <person name="Labrenz M."/>
            <person name="Spormann A.M."/>
            <person name="Op den Camp H."/>
            <person name="Overmann J."/>
            <person name="Amann R."/>
            <person name="Jetten M.S.M."/>
            <person name="Mascher T."/>
            <person name="Medema M.H."/>
            <person name="Devos D.P."/>
            <person name="Kaster A.-K."/>
            <person name="Ovreas L."/>
            <person name="Rohde M."/>
            <person name="Galperin M.Y."/>
            <person name="Jogler C."/>
        </authorList>
    </citation>
    <scope>NUCLEOTIDE SEQUENCE [LARGE SCALE GENOMIC DNA]</scope>
    <source>
        <strain evidence="3 4">Pla110</strain>
    </source>
</reference>